<name>A0A452IDD2_9SAUR</name>
<organism evidence="3 4">
    <name type="scientific">Gopherus agassizii</name>
    <name type="common">Agassiz's desert tortoise</name>
    <dbReference type="NCBI Taxonomy" id="38772"/>
    <lineage>
        <taxon>Eukaryota</taxon>
        <taxon>Metazoa</taxon>
        <taxon>Chordata</taxon>
        <taxon>Craniata</taxon>
        <taxon>Vertebrata</taxon>
        <taxon>Euteleostomi</taxon>
        <taxon>Archelosauria</taxon>
        <taxon>Testudinata</taxon>
        <taxon>Testudines</taxon>
        <taxon>Cryptodira</taxon>
        <taxon>Durocryptodira</taxon>
        <taxon>Testudinoidea</taxon>
        <taxon>Testudinidae</taxon>
        <taxon>Gopherus</taxon>
    </lineage>
</organism>
<feature type="compositionally biased region" description="Acidic residues" evidence="1">
    <location>
        <begin position="523"/>
        <end position="535"/>
    </location>
</feature>
<feature type="compositionally biased region" description="Acidic residues" evidence="1">
    <location>
        <begin position="495"/>
        <end position="508"/>
    </location>
</feature>
<evidence type="ECO:0000259" key="2">
    <source>
        <dbReference type="Pfam" id="PF09747"/>
    </source>
</evidence>
<proteinExistence type="predicted"/>
<accession>A0A452IDD2</accession>
<evidence type="ECO:0000313" key="3">
    <source>
        <dbReference type="Ensembl" id="ENSGAGP00000025850.1"/>
    </source>
</evidence>
<dbReference type="PANTHER" id="PTHR31840:SF1">
    <property type="entry name" value="COILED-COIL DOMAIN-CONTAINING PROTEIN 97"/>
    <property type="match status" value="1"/>
</dbReference>
<dbReference type="STRING" id="38772.ENSGAGP00000025850"/>
<feature type="domain" description="CCD97-like C-terminal" evidence="2">
    <location>
        <begin position="361"/>
        <end position="524"/>
    </location>
</feature>
<keyword evidence="4" id="KW-1185">Reference proteome</keyword>
<dbReference type="PANTHER" id="PTHR31840">
    <property type="entry name" value="COILED-COIL DOMAIN-CONTAINING PROTEIN 97"/>
    <property type="match status" value="1"/>
</dbReference>
<feature type="region of interest" description="Disordered" evidence="1">
    <location>
        <begin position="440"/>
        <end position="473"/>
    </location>
</feature>
<feature type="compositionally biased region" description="Basic and acidic residues" evidence="1">
    <location>
        <begin position="155"/>
        <end position="168"/>
    </location>
</feature>
<protein>
    <recommendedName>
        <fullName evidence="2">CCD97-like C-terminal domain-containing protein</fullName>
    </recommendedName>
</protein>
<dbReference type="InterPro" id="IPR040233">
    <property type="entry name" value="CCD97-like_C"/>
</dbReference>
<dbReference type="InterPro" id="IPR018613">
    <property type="entry name" value="Ccdc97-like"/>
</dbReference>
<evidence type="ECO:0000256" key="1">
    <source>
        <dbReference type="SAM" id="MobiDB-lite"/>
    </source>
</evidence>
<sequence>MEAEVGGLSRPPPLGSAGAQELEAAPPPLLAESPAPQDRPPNASEVTDPPRHTSLWGEGMMDRPAPQDRPPNVSEVTNPPRHTSLWGEGMLDVPAPQDRPPNTNRVIDPPRHTSLWGEGMMDRPAPQDRPPNTNRVTDPPWHTSHWGEGMLDRPALGDHPPRRSEVTDPSRQTWHWGQEMPECPAPQDRPPKNTEVTDPPRHLSRWVEGMQALPALGDQSPDSIRLGERPQRPSQRRRGMPEPSHAAGLAQEEAGAQEPGGPPKVGEQALLAMLTAVANSPLPVRSQQKDEPDLTAEEKLAILRALYRDKPVVFLERFRRALRVEHLGCFAHLAARYEVRFYCDEVRRAARGKAGHTRVRNKRYAALQQLIKGGEYFSDEQMRAREPLLYEQYIGQYLSDEELLALGNQALAGPCSLSGVLLDSYQEQVLQLRLHIQQEQEDACMEEEEEDDDEGEESSSASDTWVPDTEEKAFLREEFTSRMHQRFLDGKDGDFDYSEVDENPEFDNLDIVSRDEEERYFDGEESEEAEEMEAE</sequence>
<dbReference type="AlphaFoldDB" id="A0A452IDD2"/>
<reference evidence="3" key="2">
    <citation type="submission" date="2025-08" db="UniProtKB">
        <authorList>
            <consortium name="Ensembl"/>
        </authorList>
    </citation>
    <scope>IDENTIFICATION</scope>
</reference>
<feature type="region of interest" description="Disordered" evidence="1">
    <location>
        <begin position="488"/>
        <end position="535"/>
    </location>
</feature>
<reference evidence="3" key="3">
    <citation type="submission" date="2025-09" db="UniProtKB">
        <authorList>
            <consortium name="Ensembl"/>
        </authorList>
    </citation>
    <scope>IDENTIFICATION</scope>
</reference>
<feature type="compositionally biased region" description="Basic and acidic residues" evidence="1">
    <location>
        <begin position="512"/>
        <end position="522"/>
    </location>
</feature>
<feature type="compositionally biased region" description="Acidic residues" evidence="1">
    <location>
        <begin position="440"/>
        <end position="457"/>
    </location>
</feature>
<evidence type="ECO:0000313" key="4">
    <source>
        <dbReference type="Proteomes" id="UP000291020"/>
    </source>
</evidence>
<feature type="compositionally biased region" description="Low complexity" evidence="1">
    <location>
        <begin position="250"/>
        <end position="259"/>
    </location>
</feature>
<feature type="compositionally biased region" description="Low complexity" evidence="1">
    <location>
        <begin position="19"/>
        <end position="36"/>
    </location>
</feature>
<dbReference type="Proteomes" id="UP000291020">
    <property type="component" value="Unassembled WGS sequence"/>
</dbReference>
<feature type="region of interest" description="Disordered" evidence="1">
    <location>
        <begin position="1"/>
        <end position="265"/>
    </location>
</feature>
<dbReference type="Pfam" id="PF09747">
    <property type="entry name" value="CCD97-like_C"/>
    <property type="match status" value="1"/>
</dbReference>
<dbReference type="Ensembl" id="ENSGAGT00000029406.1">
    <property type="protein sequence ID" value="ENSGAGP00000025850.1"/>
    <property type="gene ID" value="ENSGAGG00000018880.1"/>
</dbReference>
<reference evidence="4" key="1">
    <citation type="journal article" date="2017" name="PLoS ONE">
        <title>The Agassiz's desert tortoise genome provides a resource for the conservation of a threatened species.</title>
        <authorList>
            <person name="Tollis M."/>
            <person name="DeNardo D.F."/>
            <person name="Cornelius J.A."/>
            <person name="Dolby G.A."/>
            <person name="Edwards T."/>
            <person name="Henen B.T."/>
            <person name="Karl A.E."/>
            <person name="Murphy R.W."/>
            <person name="Kusumi K."/>
        </authorList>
    </citation>
    <scope>NUCLEOTIDE SEQUENCE [LARGE SCALE GENOMIC DNA]</scope>
</reference>